<organism evidence="3 4">
    <name type="scientific">Petrolisthes manimaculis</name>
    <dbReference type="NCBI Taxonomy" id="1843537"/>
    <lineage>
        <taxon>Eukaryota</taxon>
        <taxon>Metazoa</taxon>
        <taxon>Ecdysozoa</taxon>
        <taxon>Arthropoda</taxon>
        <taxon>Crustacea</taxon>
        <taxon>Multicrustacea</taxon>
        <taxon>Malacostraca</taxon>
        <taxon>Eumalacostraca</taxon>
        <taxon>Eucarida</taxon>
        <taxon>Decapoda</taxon>
        <taxon>Pleocyemata</taxon>
        <taxon>Anomura</taxon>
        <taxon>Galatheoidea</taxon>
        <taxon>Porcellanidae</taxon>
        <taxon>Petrolisthes</taxon>
    </lineage>
</organism>
<feature type="region of interest" description="Disordered" evidence="1">
    <location>
        <begin position="1"/>
        <end position="44"/>
    </location>
</feature>
<dbReference type="PANTHER" id="PTHR22198">
    <property type="entry name" value="FERM DOMAIN-CONTAINING PROTEIN"/>
    <property type="match status" value="1"/>
</dbReference>
<dbReference type="Pfam" id="PF23672">
    <property type="entry name" value="DUF7153"/>
    <property type="match status" value="1"/>
</dbReference>
<reference evidence="3" key="1">
    <citation type="submission" date="2023-11" db="EMBL/GenBank/DDBJ databases">
        <title>Genome assemblies of two species of porcelain crab, Petrolisthes cinctipes and Petrolisthes manimaculis (Anomura: Porcellanidae).</title>
        <authorList>
            <person name="Angst P."/>
        </authorList>
    </citation>
    <scope>NUCLEOTIDE SEQUENCE</scope>
    <source>
        <strain evidence="3">PB745_02</strain>
        <tissue evidence="3">Gill</tissue>
    </source>
</reference>
<feature type="region of interest" description="Disordered" evidence="1">
    <location>
        <begin position="63"/>
        <end position="83"/>
    </location>
</feature>
<comment type="caution">
    <text evidence="3">The sequence shown here is derived from an EMBL/GenBank/DDBJ whole genome shotgun (WGS) entry which is preliminary data.</text>
</comment>
<evidence type="ECO:0000313" key="3">
    <source>
        <dbReference type="EMBL" id="KAK4294096.1"/>
    </source>
</evidence>
<feature type="compositionally biased region" description="Polar residues" evidence="1">
    <location>
        <begin position="1"/>
        <end position="21"/>
    </location>
</feature>
<dbReference type="PANTHER" id="PTHR22198:SF1">
    <property type="entry name" value="FERM DOMAIN-CONTAINING PROTEIN"/>
    <property type="match status" value="1"/>
</dbReference>
<dbReference type="InterPro" id="IPR055577">
    <property type="entry name" value="DUF7153"/>
</dbReference>
<evidence type="ECO:0000313" key="4">
    <source>
        <dbReference type="Proteomes" id="UP001292094"/>
    </source>
</evidence>
<sequence>MSYSRLSQQQDGLQITTPTPKSSTASRFSFFSRKKTSKSSAAQTAAALAYLQEQRRVNAIRKKEREQQEEAEAMSSSGGLGGQHEAVTLGTLKQDSLMIPVARMSHFFPAGHPIPKGSTQQGRMKVLEAPEQSIHVVFHMLGPATPVTPALCSPLTHLYSTQRDCLLKAFKSAVTGAGVGGGGGGSSGGSNSSALQGMVLLNLERGGELGEVEFPFMVVWVVDGRYCDSRQVIKKLRQHSLESFDPINTGFTCTHYFDTFEEVAILARPPVEKMCRKATTASTGYIITVFKVFEGDDSVKFERNWLGWTGARTLYKSLTSEVGLKRLTLHKSKPQNGCLHYVLLCDCAHFLTSINQAVKAIPSLRMRLCGDMVLEHQRQAGAGTRSREWRSKEGRKQGMVKQGRKQGMVKQGRKEAGSGEGRKGEGRKQGMVKEGRKEG</sequence>
<feature type="domain" description="DUF7153" evidence="2">
    <location>
        <begin position="195"/>
        <end position="372"/>
    </location>
</feature>
<protein>
    <recommendedName>
        <fullName evidence="2">DUF7153 domain-containing protein</fullName>
    </recommendedName>
</protein>
<proteinExistence type="predicted"/>
<feature type="compositionally biased region" description="Basic and acidic residues" evidence="1">
    <location>
        <begin position="412"/>
        <end position="439"/>
    </location>
</feature>
<dbReference type="AlphaFoldDB" id="A0AAE1TQU6"/>
<feature type="compositionally biased region" description="Basic and acidic residues" evidence="1">
    <location>
        <begin position="385"/>
        <end position="396"/>
    </location>
</feature>
<gene>
    <name evidence="3" type="ORF">Pmani_033246</name>
</gene>
<accession>A0AAE1TQU6</accession>
<evidence type="ECO:0000256" key="1">
    <source>
        <dbReference type="SAM" id="MobiDB-lite"/>
    </source>
</evidence>
<evidence type="ECO:0000259" key="2">
    <source>
        <dbReference type="Pfam" id="PF23672"/>
    </source>
</evidence>
<feature type="compositionally biased region" description="Low complexity" evidence="1">
    <location>
        <begin position="22"/>
        <end position="31"/>
    </location>
</feature>
<keyword evidence="4" id="KW-1185">Reference proteome</keyword>
<feature type="region of interest" description="Disordered" evidence="1">
    <location>
        <begin position="380"/>
        <end position="439"/>
    </location>
</feature>
<dbReference type="EMBL" id="JAWZYT010004369">
    <property type="protein sequence ID" value="KAK4294096.1"/>
    <property type="molecule type" value="Genomic_DNA"/>
</dbReference>
<name>A0AAE1TQU6_9EUCA</name>
<dbReference type="Proteomes" id="UP001292094">
    <property type="component" value="Unassembled WGS sequence"/>
</dbReference>